<accession>Q748G8</accession>
<dbReference type="AlphaFoldDB" id="Q748G8"/>
<dbReference type="RefSeq" id="WP_010943661.1">
    <property type="nucleotide sequence ID" value="NC_002939.5"/>
</dbReference>
<evidence type="ECO:0000313" key="3">
    <source>
        <dbReference type="Proteomes" id="UP000000577"/>
    </source>
</evidence>
<sequence length="151" mass="16686">MNTYAEANKRQTPPGQTPEDGTLIVRAVLDDGASHAAELQRFTLTTAGLFRAGNERAALDHYIELLGGFDMLIRALADVAFVLGVDFSTTPVGNVTLERFVSQLNTLLQETMAAQQRKDWVLIADLLEYELAPHLEQWRELFAALGDKAAR</sequence>
<dbReference type="STRING" id="243231.GSU3034"/>
<dbReference type="eggNOG" id="ENOG5033BU4">
    <property type="taxonomic scope" value="Bacteria"/>
</dbReference>
<dbReference type="EMBL" id="AE017180">
    <property type="protein sequence ID" value="AAR36426.1"/>
    <property type="molecule type" value="Genomic_DNA"/>
</dbReference>
<name>Q748G8_GEOSL</name>
<reference evidence="2 3" key="1">
    <citation type="journal article" date="2003" name="Science">
        <title>Genome of Geobacter sulfurreducens: metal reduction in subsurface environments.</title>
        <authorList>
            <person name="Methe B.A."/>
            <person name="Nelson K.E."/>
            <person name="Eisen J.A."/>
            <person name="Paulsen I.T."/>
            <person name="Nelson W."/>
            <person name="Heidelberg J.F."/>
            <person name="Wu D."/>
            <person name="Wu M."/>
            <person name="Ward N."/>
            <person name="Beanan M.J."/>
            <person name="Dodson R.J."/>
            <person name="Madupu R."/>
            <person name="Brinkac L.M."/>
            <person name="Daugherty S.C."/>
            <person name="DeBoy R.T."/>
            <person name="Durkin A.S."/>
            <person name="Gwinn M."/>
            <person name="Kolonay J.F."/>
            <person name="Sullivan S.A."/>
            <person name="Haft D.H."/>
            <person name="Selengut J."/>
            <person name="Davidsen T.M."/>
            <person name="Zafar N."/>
            <person name="White O."/>
            <person name="Tran B."/>
            <person name="Romero C."/>
            <person name="Forberger H.A."/>
            <person name="Weidman J."/>
            <person name="Khouri H."/>
            <person name="Feldblyum T.V."/>
            <person name="Utterback T.R."/>
            <person name="Van Aken S.E."/>
            <person name="Lovley D.R."/>
            <person name="Fraser C.M."/>
        </authorList>
    </citation>
    <scope>NUCLEOTIDE SEQUENCE [LARGE SCALE GENOMIC DNA]</scope>
    <source>
        <strain evidence="3">ATCC 51573 / DSM 12127 / PCA</strain>
    </source>
</reference>
<dbReference type="KEGG" id="gsu:GSU3034"/>
<dbReference type="InParanoid" id="Q748G8"/>
<reference evidence="2 3" key="2">
    <citation type="journal article" date="2012" name="BMC Genomics">
        <title>Comparative genomic analysis of Geobacter sulfurreducens KN400, a strain with enhanced capacity for extracellular electron transfer and electricity production.</title>
        <authorList>
            <person name="Butler J.E."/>
            <person name="Young N.D."/>
            <person name="Aklujkar M."/>
            <person name="Lovley D.R."/>
        </authorList>
    </citation>
    <scope>NUCLEOTIDE SEQUENCE [LARGE SCALE GENOMIC DNA]</scope>
    <source>
        <strain evidence="3">ATCC 51573 / DSM 12127 / PCA</strain>
    </source>
</reference>
<feature type="compositionally biased region" description="Polar residues" evidence="1">
    <location>
        <begin position="1"/>
        <end position="14"/>
    </location>
</feature>
<dbReference type="PATRIC" id="fig|243231.5.peg.3059"/>
<feature type="region of interest" description="Disordered" evidence="1">
    <location>
        <begin position="1"/>
        <end position="20"/>
    </location>
</feature>
<dbReference type="EnsemblBacteria" id="AAR36426">
    <property type="protein sequence ID" value="AAR36426"/>
    <property type="gene ID" value="GSU3034"/>
</dbReference>
<gene>
    <name evidence="2" type="ordered locus">GSU3034</name>
</gene>
<evidence type="ECO:0000313" key="2">
    <source>
        <dbReference type="EMBL" id="AAR36426.1"/>
    </source>
</evidence>
<dbReference type="Proteomes" id="UP000000577">
    <property type="component" value="Chromosome"/>
</dbReference>
<dbReference type="HOGENOM" id="CLU_1728767_0_0_7"/>
<dbReference type="OrthoDB" id="9813744at2"/>
<organism evidence="2 3">
    <name type="scientific">Geobacter sulfurreducens (strain ATCC 51573 / DSM 12127 / PCA)</name>
    <dbReference type="NCBI Taxonomy" id="243231"/>
    <lineage>
        <taxon>Bacteria</taxon>
        <taxon>Pseudomonadati</taxon>
        <taxon>Thermodesulfobacteriota</taxon>
        <taxon>Desulfuromonadia</taxon>
        <taxon>Geobacterales</taxon>
        <taxon>Geobacteraceae</taxon>
        <taxon>Geobacter</taxon>
    </lineage>
</organism>
<protein>
    <submittedName>
        <fullName evidence="2">Uncharacterized protein</fullName>
    </submittedName>
</protein>
<proteinExistence type="predicted"/>
<keyword evidence="3" id="KW-1185">Reference proteome</keyword>
<evidence type="ECO:0000256" key="1">
    <source>
        <dbReference type="SAM" id="MobiDB-lite"/>
    </source>
</evidence>